<dbReference type="EMBL" id="JBOK01000003">
    <property type="protein sequence ID" value="EXU81416.1"/>
    <property type="molecule type" value="Genomic_DNA"/>
</dbReference>
<protein>
    <submittedName>
        <fullName evidence="3">Transcriptional regulator</fullName>
    </submittedName>
</protein>
<dbReference type="GO" id="GO:0003677">
    <property type="term" value="F:DNA binding"/>
    <property type="evidence" value="ECO:0007669"/>
    <property type="project" value="UniProtKB-KW"/>
</dbReference>
<dbReference type="CDD" id="cd02209">
    <property type="entry name" value="cupin_XRE_C"/>
    <property type="match status" value="1"/>
</dbReference>
<accession>A0A014MI34</accession>
<reference evidence="3 4" key="1">
    <citation type="submission" date="2014-01" db="EMBL/GenBank/DDBJ databases">
        <title>Interspecies Systems Biology Uncovers Metabolites Affecting C. elegans Gene Expression and Life History Traits.</title>
        <authorList>
            <person name="Watson E."/>
            <person name="Macneil L.T."/>
            <person name="Ritter A.D."/>
            <person name="Yilmaz L.S."/>
            <person name="Rosebrock A.P."/>
            <person name="Caudy A.A."/>
            <person name="Walhout A.J."/>
        </authorList>
    </citation>
    <scope>NUCLEOTIDE SEQUENCE [LARGE SCALE GENOMIC DNA]</scope>
    <source>
        <strain evidence="3 4">DA1877</strain>
    </source>
</reference>
<feature type="domain" description="HTH cro/C1-type" evidence="2">
    <location>
        <begin position="24"/>
        <end position="78"/>
    </location>
</feature>
<dbReference type="GO" id="GO:0003700">
    <property type="term" value="F:DNA-binding transcription factor activity"/>
    <property type="evidence" value="ECO:0007669"/>
    <property type="project" value="TreeGrafter"/>
</dbReference>
<dbReference type="RefSeq" id="WP_043379516.1">
    <property type="nucleotide sequence ID" value="NZ_JBOK01000003.1"/>
</dbReference>
<dbReference type="CDD" id="cd00093">
    <property type="entry name" value="HTH_XRE"/>
    <property type="match status" value="1"/>
</dbReference>
<dbReference type="InterPro" id="IPR001387">
    <property type="entry name" value="Cro/C1-type_HTH"/>
</dbReference>
<organism evidence="3 4">
    <name type="scientific">Comamonas aquatica DA1877</name>
    <dbReference type="NCBI Taxonomy" id="1457173"/>
    <lineage>
        <taxon>Bacteria</taxon>
        <taxon>Pseudomonadati</taxon>
        <taxon>Pseudomonadota</taxon>
        <taxon>Betaproteobacteria</taxon>
        <taxon>Burkholderiales</taxon>
        <taxon>Comamonadaceae</taxon>
        <taxon>Comamonas</taxon>
    </lineage>
</organism>
<sequence>MTSPHPEAAAPAGTTTTEVLAHKLRLLRRAAHLTLQQLGTRSGIATSTLSKIENGQLSPTYEKIAALAQALQVEVGELFRPSPPDAGGPRRSVTRAGQGVVHRTDPYVYELLHTDLADKRFVPLLATLRAREVAQFPQLLRHGGEEMVYVLRGTVHLHTEGEAPLVLQPGDSCYFDSRLGHACVAGGEGEAQVLWVSSHGLTPDAG</sequence>
<gene>
    <name evidence="3" type="ORF">AX13_11480</name>
</gene>
<name>A0A014MI34_9BURK</name>
<dbReference type="PATRIC" id="fig|1457173.3.peg.827"/>
<dbReference type="Gene3D" id="2.60.120.10">
    <property type="entry name" value="Jelly Rolls"/>
    <property type="match status" value="1"/>
</dbReference>
<evidence type="ECO:0000259" key="2">
    <source>
        <dbReference type="PROSITE" id="PS50943"/>
    </source>
</evidence>
<dbReference type="PROSITE" id="PS50943">
    <property type="entry name" value="HTH_CROC1"/>
    <property type="match status" value="1"/>
</dbReference>
<comment type="caution">
    <text evidence="3">The sequence shown here is derived from an EMBL/GenBank/DDBJ whole genome shotgun (WGS) entry which is preliminary data.</text>
</comment>
<dbReference type="InterPro" id="IPR014710">
    <property type="entry name" value="RmlC-like_jellyroll"/>
</dbReference>
<dbReference type="SUPFAM" id="SSF51182">
    <property type="entry name" value="RmlC-like cupins"/>
    <property type="match status" value="1"/>
</dbReference>
<dbReference type="AlphaFoldDB" id="A0A014MI34"/>
<dbReference type="STRING" id="225991.MA05_06850"/>
<dbReference type="InterPro" id="IPR013096">
    <property type="entry name" value="Cupin_2"/>
</dbReference>
<proteinExistence type="predicted"/>
<dbReference type="SUPFAM" id="SSF47413">
    <property type="entry name" value="lambda repressor-like DNA-binding domains"/>
    <property type="match status" value="1"/>
</dbReference>
<dbReference type="Pfam" id="PF13560">
    <property type="entry name" value="HTH_31"/>
    <property type="match status" value="1"/>
</dbReference>
<evidence type="ECO:0000313" key="4">
    <source>
        <dbReference type="Proteomes" id="UP000020766"/>
    </source>
</evidence>
<dbReference type="InterPro" id="IPR050807">
    <property type="entry name" value="TransReg_Diox_bact_type"/>
</dbReference>
<dbReference type="Gene3D" id="1.10.260.40">
    <property type="entry name" value="lambda repressor-like DNA-binding domains"/>
    <property type="match status" value="1"/>
</dbReference>
<dbReference type="Proteomes" id="UP000020766">
    <property type="component" value="Unassembled WGS sequence"/>
</dbReference>
<keyword evidence="1" id="KW-0238">DNA-binding</keyword>
<keyword evidence="4" id="KW-1185">Reference proteome</keyword>
<dbReference type="InterPro" id="IPR010982">
    <property type="entry name" value="Lambda_DNA-bd_dom_sf"/>
</dbReference>
<dbReference type="SMART" id="SM00530">
    <property type="entry name" value="HTH_XRE"/>
    <property type="match status" value="1"/>
</dbReference>
<evidence type="ECO:0000313" key="3">
    <source>
        <dbReference type="EMBL" id="EXU81416.1"/>
    </source>
</evidence>
<dbReference type="InterPro" id="IPR011051">
    <property type="entry name" value="RmlC_Cupin_sf"/>
</dbReference>
<dbReference type="PANTHER" id="PTHR46797:SF20">
    <property type="entry name" value="BLR4304 PROTEIN"/>
    <property type="match status" value="1"/>
</dbReference>
<dbReference type="GO" id="GO:0005829">
    <property type="term" value="C:cytosol"/>
    <property type="evidence" value="ECO:0007669"/>
    <property type="project" value="TreeGrafter"/>
</dbReference>
<evidence type="ECO:0000256" key="1">
    <source>
        <dbReference type="ARBA" id="ARBA00023125"/>
    </source>
</evidence>
<dbReference type="PANTHER" id="PTHR46797">
    <property type="entry name" value="HTH-TYPE TRANSCRIPTIONAL REGULATOR"/>
    <property type="match status" value="1"/>
</dbReference>
<dbReference type="Pfam" id="PF07883">
    <property type="entry name" value="Cupin_2"/>
    <property type="match status" value="1"/>
</dbReference>